<proteinExistence type="predicted"/>
<accession>X1M4T1</accession>
<sequence length="46" mass="5229">MLIIYRNTYEIALSIAIGVGSVKGESLPIQDEPEKLEQLVYDFDTR</sequence>
<reference evidence="1" key="1">
    <citation type="journal article" date="2014" name="Front. Microbiol.">
        <title>High frequency of phylogenetically diverse reductive dehalogenase-homologous genes in deep subseafloor sedimentary metagenomes.</title>
        <authorList>
            <person name="Kawai M."/>
            <person name="Futagami T."/>
            <person name="Toyoda A."/>
            <person name="Takaki Y."/>
            <person name="Nishi S."/>
            <person name="Hori S."/>
            <person name="Arai W."/>
            <person name="Tsubouchi T."/>
            <person name="Morono Y."/>
            <person name="Uchiyama I."/>
            <person name="Ito T."/>
            <person name="Fujiyama A."/>
            <person name="Inagaki F."/>
            <person name="Takami H."/>
        </authorList>
    </citation>
    <scope>NUCLEOTIDE SEQUENCE</scope>
    <source>
        <strain evidence="1">Expedition CK06-06</strain>
    </source>
</reference>
<organism evidence="1">
    <name type="scientific">marine sediment metagenome</name>
    <dbReference type="NCBI Taxonomy" id="412755"/>
    <lineage>
        <taxon>unclassified sequences</taxon>
        <taxon>metagenomes</taxon>
        <taxon>ecological metagenomes</taxon>
    </lineage>
</organism>
<gene>
    <name evidence="1" type="ORF">S06H3_11051</name>
</gene>
<dbReference type="EMBL" id="BARV01005261">
    <property type="protein sequence ID" value="GAI13076.1"/>
    <property type="molecule type" value="Genomic_DNA"/>
</dbReference>
<evidence type="ECO:0000313" key="1">
    <source>
        <dbReference type="EMBL" id="GAI13076.1"/>
    </source>
</evidence>
<dbReference type="AlphaFoldDB" id="X1M4T1"/>
<name>X1M4T1_9ZZZZ</name>
<comment type="caution">
    <text evidence="1">The sequence shown here is derived from an EMBL/GenBank/DDBJ whole genome shotgun (WGS) entry which is preliminary data.</text>
</comment>
<protein>
    <submittedName>
        <fullName evidence="1">Uncharacterized protein</fullName>
    </submittedName>
</protein>